<dbReference type="InterPro" id="IPR007278">
    <property type="entry name" value="DUF397"/>
</dbReference>
<evidence type="ECO:0000313" key="4">
    <source>
        <dbReference type="Proteomes" id="UP000002484"/>
    </source>
</evidence>
<dbReference type="Proteomes" id="UP000002484">
    <property type="component" value="Chromosome"/>
</dbReference>
<feature type="region of interest" description="Disordered" evidence="1">
    <location>
        <begin position="1"/>
        <end position="26"/>
    </location>
</feature>
<sequence length="96" mass="10048">MTAAPTSRLADGRTGSPGWRRPSLGDPKVVDCVEAAWELPDVAVVLRGSLSGATVISSGAWRSFLAAVKRGEYDQLPSAEGRQTQPANDHVEGDGS</sequence>
<evidence type="ECO:0000256" key="1">
    <source>
        <dbReference type="SAM" id="MobiDB-lite"/>
    </source>
</evidence>
<feature type="domain" description="DUF397" evidence="2">
    <location>
        <begin position="18"/>
        <end position="69"/>
    </location>
</feature>
<dbReference type="OrthoDB" id="3214698at2"/>
<name>E3IVY9_PSEI1</name>
<dbReference type="EMBL" id="CP002299">
    <property type="protein sequence ID" value="ADP84917.1"/>
    <property type="molecule type" value="Genomic_DNA"/>
</dbReference>
<dbReference type="AlphaFoldDB" id="E3IVY9"/>
<accession>E3IVY9</accession>
<dbReference type="KEGG" id="fri:FraEuI1c_6949"/>
<keyword evidence="4" id="KW-1185">Reference proteome</keyword>
<feature type="region of interest" description="Disordered" evidence="1">
    <location>
        <begin position="74"/>
        <end position="96"/>
    </location>
</feature>
<dbReference type="Pfam" id="PF04149">
    <property type="entry name" value="DUF397"/>
    <property type="match status" value="1"/>
</dbReference>
<reference evidence="3 4" key="1">
    <citation type="submission" date="2010-10" db="EMBL/GenBank/DDBJ databases">
        <title>Complete sequence of Frankia sp. EuI1c.</title>
        <authorList>
            <consortium name="US DOE Joint Genome Institute"/>
            <person name="Lucas S."/>
            <person name="Copeland A."/>
            <person name="Lapidus A."/>
            <person name="Cheng J.-F."/>
            <person name="Bruce D."/>
            <person name="Goodwin L."/>
            <person name="Pitluck S."/>
            <person name="Chertkov O."/>
            <person name="Detter J.C."/>
            <person name="Han C."/>
            <person name="Tapia R."/>
            <person name="Land M."/>
            <person name="Hauser L."/>
            <person name="Jeffries C."/>
            <person name="Kyrpides N."/>
            <person name="Ivanova N."/>
            <person name="Mikhailova N."/>
            <person name="Beauchemin N."/>
            <person name="Sen A."/>
            <person name="Sur S.A."/>
            <person name="Gtari M."/>
            <person name="Wall L."/>
            <person name="Tisa L."/>
            <person name="Woyke T."/>
        </authorList>
    </citation>
    <scope>NUCLEOTIDE SEQUENCE [LARGE SCALE GENOMIC DNA]</scope>
    <source>
        <strain evidence="4">DSM 45817 / CECT 9037 / EuI1c</strain>
    </source>
</reference>
<dbReference type="InParanoid" id="E3IVY9"/>
<gene>
    <name evidence="3" type="ordered locus">FraEuI1c_6949</name>
</gene>
<evidence type="ECO:0000313" key="3">
    <source>
        <dbReference type="EMBL" id="ADP84917.1"/>
    </source>
</evidence>
<dbReference type="STRING" id="298654.FraEuI1c_6949"/>
<dbReference type="HOGENOM" id="CLU_2355632_0_0_11"/>
<evidence type="ECO:0000259" key="2">
    <source>
        <dbReference type="Pfam" id="PF04149"/>
    </source>
</evidence>
<protein>
    <recommendedName>
        <fullName evidence="2">DUF397 domain-containing protein</fullName>
    </recommendedName>
</protein>
<proteinExistence type="predicted"/>
<organism evidence="3 4">
    <name type="scientific">Pseudofrankia inefficax (strain DSM 45817 / CECT 9037 / DDB 130130 / EuI1c)</name>
    <name type="common">Frankia inefficax</name>
    <dbReference type="NCBI Taxonomy" id="298654"/>
    <lineage>
        <taxon>Bacteria</taxon>
        <taxon>Bacillati</taxon>
        <taxon>Actinomycetota</taxon>
        <taxon>Actinomycetes</taxon>
        <taxon>Frankiales</taxon>
        <taxon>Frankiaceae</taxon>
        <taxon>Pseudofrankia</taxon>
    </lineage>
</organism>